<gene>
    <name evidence="4" type="primary">LOC114865610</name>
</gene>
<reference evidence="4" key="1">
    <citation type="submission" date="2025-08" db="UniProtKB">
        <authorList>
            <consortium name="RefSeq"/>
        </authorList>
    </citation>
    <scope>IDENTIFICATION</scope>
</reference>
<dbReference type="GO" id="GO:0005700">
    <property type="term" value="C:polytene chromosome"/>
    <property type="evidence" value="ECO:0007669"/>
    <property type="project" value="TreeGrafter"/>
</dbReference>
<sequence>MEMQKKQQTPEQDALEHIVSCRDKPFLEERLIDSFKGRGVFTQQAIEPSTFVVEYRGKISRLKTRKSRRKHEDTLNNYLYEFYWKGTHWCIDASKEDKTLGRIVNDDHINPNCEMKKVEFEGTPHLCLFALREISLGEEITFNYGTSSYPWRSKLVAASCSDEEELGDPKSKRVSDGNYEPEQAALISDGDYKPEEAGSSSDVHGSDNDCDNKDTEEPKAVHQSRRNYCYVCGKDILEPASPKSDDGAENERQGLFPEWSETFPKVLVLPVPVPVYVPVPMNMYSQCTPQPVGLPLPLPVPLFLPVTRDSAESIVDTIQEIKEKIPSDRFE</sequence>
<evidence type="ECO:0000313" key="4">
    <source>
        <dbReference type="RefSeq" id="XP_029022710.1"/>
    </source>
</evidence>
<accession>A0A6P7NXL0</accession>
<protein>
    <submittedName>
        <fullName evidence="4">Histone-lysine N-methyltransferase NSD3-like isoform X2</fullName>
    </submittedName>
</protein>
<dbReference type="InterPro" id="IPR051760">
    <property type="entry name" value="KMT5A"/>
</dbReference>
<feature type="compositionally biased region" description="Basic and acidic residues" evidence="1">
    <location>
        <begin position="204"/>
        <end position="219"/>
    </location>
</feature>
<dbReference type="AlphaFoldDB" id="A0A6P7NXL0"/>
<evidence type="ECO:0000256" key="1">
    <source>
        <dbReference type="SAM" id="MobiDB-lite"/>
    </source>
</evidence>
<dbReference type="InterPro" id="IPR046341">
    <property type="entry name" value="SET_dom_sf"/>
</dbReference>
<dbReference type="GO" id="GO:0006357">
    <property type="term" value="P:regulation of transcription by RNA polymerase II"/>
    <property type="evidence" value="ECO:0007669"/>
    <property type="project" value="TreeGrafter"/>
</dbReference>
<dbReference type="GO" id="GO:0005634">
    <property type="term" value="C:nucleus"/>
    <property type="evidence" value="ECO:0007669"/>
    <property type="project" value="TreeGrafter"/>
</dbReference>
<dbReference type="Pfam" id="PF00856">
    <property type="entry name" value="SET"/>
    <property type="match status" value="1"/>
</dbReference>
<evidence type="ECO:0000313" key="3">
    <source>
        <dbReference type="Proteomes" id="UP000515150"/>
    </source>
</evidence>
<dbReference type="PANTHER" id="PTHR46167">
    <property type="entry name" value="N-LYSINE METHYLTRANSFERASE KMT5A"/>
    <property type="match status" value="1"/>
</dbReference>
<keyword evidence="3" id="KW-1185">Reference proteome</keyword>
<evidence type="ECO:0000259" key="2">
    <source>
        <dbReference type="PROSITE" id="PS50280"/>
    </source>
</evidence>
<dbReference type="GeneID" id="114865610"/>
<dbReference type="GO" id="GO:0043516">
    <property type="term" value="P:regulation of DNA damage response, signal transduction by p53 class mediator"/>
    <property type="evidence" value="ECO:0007669"/>
    <property type="project" value="TreeGrafter"/>
</dbReference>
<feature type="region of interest" description="Disordered" evidence="1">
    <location>
        <begin position="186"/>
        <end position="219"/>
    </location>
</feature>
<dbReference type="InterPro" id="IPR001214">
    <property type="entry name" value="SET_dom"/>
</dbReference>
<dbReference type="Gene3D" id="2.170.270.10">
    <property type="entry name" value="SET domain"/>
    <property type="match status" value="1"/>
</dbReference>
<dbReference type="SMART" id="SM00317">
    <property type="entry name" value="SET"/>
    <property type="match status" value="1"/>
</dbReference>
<dbReference type="PANTHER" id="PTHR46167:SF1">
    <property type="entry name" value="N-LYSINE METHYLTRANSFERASE KMT5A"/>
    <property type="match status" value="1"/>
</dbReference>
<dbReference type="GO" id="GO:0042799">
    <property type="term" value="F:histone H4K20 methyltransferase activity"/>
    <property type="evidence" value="ECO:0007669"/>
    <property type="project" value="TreeGrafter"/>
</dbReference>
<feature type="domain" description="SET" evidence="2">
    <location>
        <begin position="25"/>
        <end position="145"/>
    </location>
</feature>
<dbReference type="PROSITE" id="PS50280">
    <property type="entry name" value="SET"/>
    <property type="match status" value="1"/>
</dbReference>
<name>A0A6P7NXL0_BETSP</name>
<organism evidence="3 4">
    <name type="scientific">Betta splendens</name>
    <name type="common">Siamese fighting fish</name>
    <dbReference type="NCBI Taxonomy" id="158456"/>
    <lineage>
        <taxon>Eukaryota</taxon>
        <taxon>Metazoa</taxon>
        <taxon>Chordata</taxon>
        <taxon>Craniata</taxon>
        <taxon>Vertebrata</taxon>
        <taxon>Euteleostomi</taxon>
        <taxon>Actinopterygii</taxon>
        <taxon>Neopterygii</taxon>
        <taxon>Teleostei</taxon>
        <taxon>Neoteleostei</taxon>
        <taxon>Acanthomorphata</taxon>
        <taxon>Anabantaria</taxon>
        <taxon>Anabantiformes</taxon>
        <taxon>Anabantoidei</taxon>
        <taxon>Osphronemidae</taxon>
        <taxon>Betta</taxon>
    </lineage>
</organism>
<dbReference type="Proteomes" id="UP000515150">
    <property type="component" value="Chromosome 11"/>
</dbReference>
<dbReference type="SUPFAM" id="SSF82199">
    <property type="entry name" value="SET domain"/>
    <property type="match status" value="1"/>
</dbReference>
<dbReference type="RefSeq" id="XP_029022710.1">
    <property type="nucleotide sequence ID" value="XM_029166877.2"/>
</dbReference>
<proteinExistence type="predicted"/>